<gene>
    <name evidence="1" type="ORF">CC80DRAFT_551621</name>
</gene>
<dbReference type="AlphaFoldDB" id="A0A6A5TNC8"/>
<protein>
    <submittedName>
        <fullName evidence="1">Uncharacterized protein</fullName>
    </submittedName>
</protein>
<organism evidence="1 2">
    <name type="scientific">Byssothecium circinans</name>
    <dbReference type="NCBI Taxonomy" id="147558"/>
    <lineage>
        <taxon>Eukaryota</taxon>
        <taxon>Fungi</taxon>
        <taxon>Dikarya</taxon>
        <taxon>Ascomycota</taxon>
        <taxon>Pezizomycotina</taxon>
        <taxon>Dothideomycetes</taxon>
        <taxon>Pleosporomycetidae</taxon>
        <taxon>Pleosporales</taxon>
        <taxon>Massarineae</taxon>
        <taxon>Massarinaceae</taxon>
        <taxon>Byssothecium</taxon>
    </lineage>
</organism>
<proteinExistence type="predicted"/>
<accession>A0A6A5TNC8</accession>
<sequence>MCHLPWLLAEAAGLAKLHAYFHIHDNRSAPLPLFLANVATGACQLPTVTKVSHCLFDNELDRRQLSIAIGTFLSSIVHALFPRDSLAATSPSHRTPNTRIISPVSYELQSPIL</sequence>
<name>A0A6A5TNC8_9PLEO</name>
<dbReference type="Proteomes" id="UP000800035">
    <property type="component" value="Unassembled WGS sequence"/>
</dbReference>
<dbReference type="EMBL" id="ML977005">
    <property type="protein sequence ID" value="KAF1953229.1"/>
    <property type="molecule type" value="Genomic_DNA"/>
</dbReference>
<evidence type="ECO:0000313" key="1">
    <source>
        <dbReference type="EMBL" id="KAF1953229.1"/>
    </source>
</evidence>
<reference evidence="1" key="1">
    <citation type="journal article" date="2020" name="Stud. Mycol.">
        <title>101 Dothideomycetes genomes: a test case for predicting lifestyles and emergence of pathogens.</title>
        <authorList>
            <person name="Haridas S."/>
            <person name="Albert R."/>
            <person name="Binder M."/>
            <person name="Bloem J."/>
            <person name="Labutti K."/>
            <person name="Salamov A."/>
            <person name="Andreopoulos B."/>
            <person name="Baker S."/>
            <person name="Barry K."/>
            <person name="Bills G."/>
            <person name="Bluhm B."/>
            <person name="Cannon C."/>
            <person name="Castanera R."/>
            <person name="Culley D."/>
            <person name="Daum C."/>
            <person name="Ezra D."/>
            <person name="Gonzalez J."/>
            <person name="Henrissat B."/>
            <person name="Kuo A."/>
            <person name="Liang C."/>
            <person name="Lipzen A."/>
            <person name="Lutzoni F."/>
            <person name="Magnuson J."/>
            <person name="Mondo S."/>
            <person name="Nolan M."/>
            <person name="Ohm R."/>
            <person name="Pangilinan J."/>
            <person name="Park H.-J."/>
            <person name="Ramirez L."/>
            <person name="Alfaro M."/>
            <person name="Sun H."/>
            <person name="Tritt A."/>
            <person name="Yoshinaga Y."/>
            <person name="Zwiers L.-H."/>
            <person name="Turgeon B."/>
            <person name="Goodwin S."/>
            <person name="Spatafora J."/>
            <person name="Crous P."/>
            <person name="Grigoriev I."/>
        </authorList>
    </citation>
    <scope>NUCLEOTIDE SEQUENCE</scope>
    <source>
        <strain evidence="1">CBS 675.92</strain>
    </source>
</reference>
<evidence type="ECO:0000313" key="2">
    <source>
        <dbReference type="Proteomes" id="UP000800035"/>
    </source>
</evidence>
<keyword evidence="2" id="KW-1185">Reference proteome</keyword>